<dbReference type="EMBL" id="JASCZI010000029">
    <property type="protein sequence ID" value="MED6107204.1"/>
    <property type="molecule type" value="Genomic_DNA"/>
</dbReference>
<comment type="caution">
    <text evidence="2">The sequence shown here is derived from an EMBL/GenBank/DDBJ whole genome shotgun (WGS) entry which is preliminary data.</text>
</comment>
<protein>
    <submittedName>
        <fullName evidence="2">Uncharacterized protein</fullName>
    </submittedName>
</protein>
<name>A0ABU6Q5W3_9FABA</name>
<proteinExistence type="predicted"/>
<evidence type="ECO:0000313" key="2">
    <source>
        <dbReference type="EMBL" id="MED6107204.1"/>
    </source>
</evidence>
<reference evidence="2 3" key="1">
    <citation type="journal article" date="2023" name="Plants (Basel)">
        <title>Bridging the Gap: Combining Genomics and Transcriptomics Approaches to Understand Stylosanthes scabra, an Orphan Legume from the Brazilian Caatinga.</title>
        <authorList>
            <person name="Ferreira-Neto J.R.C."/>
            <person name="da Silva M.D."/>
            <person name="Binneck E."/>
            <person name="de Melo N.F."/>
            <person name="da Silva R.H."/>
            <person name="de Melo A.L.T.M."/>
            <person name="Pandolfi V."/>
            <person name="Bustamante F.O."/>
            <person name="Brasileiro-Vidal A.C."/>
            <person name="Benko-Iseppon A.M."/>
        </authorList>
    </citation>
    <scope>NUCLEOTIDE SEQUENCE [LARGE SCALE GENOMIC DNA]</scope>
    <source>
        <tissue evidence="2">Leaves</tissue>
    </source>
</reference>
<sequence>MIWSSVAQDIPNLVNKGHDGKTDQHHRRLDFGFHPYPYEDYKHYVMTIPPRDLFSTSEDADSESSQPFYGEHDEHSTSPAIPSDDGELVLERIGLTPTVIEVVPERIIAQEHEADFMEDSKSDESS</sequence>
<organism evidence="2 3">
    <name type="scientific">Stylosanthes scabra</name>
    <dbReference type="NCBI Taxonomy" id="79078"/>
    <lineage>
        <taxon>Eukaryota</taxon>
        <taxon>Viridiplantae</taxon>
        <taxon>Streptophyta</taxon>
        <taxon>Embryophyta</taxon>
        <taxon>Tracheophyta</taxon>
        <taxon>Spermatophyta</taxon>
        <taxon>Magnoliopsida</taxon>
        <taxon>eudicotyledons</taxon>
        <taxon>Gunneridae</taxon>
        <taxon>Pentapetalae</taxon>
        <taxon>rosids</taxon>
        <taxon>fabids</taxon>
        <taxon>Fabales</taxon>
        <taxon>Fabaceae</taxon>
        <taxon>Papilionoideae</taxon>
        <taxon>50 kb inversion clade</taxon>
        <taxon>dalbergioids sensu lato</taxon>
        <taxon>Dalbergieae</taxon>
        <taxon>Pterocarpus clade</taxon>
        <taxon>Stylosanthes</taxon>
    </lineage>
</organism>
<keyword evidence="3" id="KW-1185">Reference proteome</keyword>
<accession>A0ABU6Q5W3</accession>
<gene>
    <name evidence="2" type="ORF">PIB30_011774</name>
</gene>
<evidence type="ECO:0000313" key="3">
    <source>
        <dbReference type="Proteomes" id="UP001341840"/>
    </source>
</evidence>
<feature type="region of interest" description="Disordered" evidence="1">
    <location>
        <begin position="53"/>
        <end position="84"/>
    </location>
</feature>
<evidence type="ECO:0000256" key="1">
    <source>
        <dbReference type="SAM" id="MobiDB-lite"/>
    </source>
</evidence>
<dbReference type="Proteomes" id="UP001341840">
    <property type="component" value="Unassembled WGS sequence"/>
</dbReference>